<protein>
    <submittedName>
        <fullName evidence="1">Uncharacterized protein</fullName>
    </submittedName>
</protein>
<evidence type="ECO:0000313" key="2">
    <source>
        <dbReference type="Proteomes" id="UP000215914"/>
    </source>
</evidence>
<dbReference type="EMBL" id="CM007899">
    <property type="protein sequence ID" value="OTG13376.1"/>
    <property type="molecule type" value="Genomic_DNA"/>
</dbReference>
<dbReference type="InParanoid" id="A0A251TS17"/>
<dbReference type="AlphaFoldDB" id="A0A251TS17"/>
<evidence type="ECO:0000313" key="1">
    <source>
        <dbReference type="EMBL" id="OTG13376.1"/>
    </source>
</evidence>
<dbReference type="Proteomes" id="UP000215914">
    <property type="component" value="Chromosome 10"/>
</dbReference>
<name>A0A251TS17_HELAN</name>
<keyword evidence="2" id="KW-1185">Reference proteome</keyword>
<accession>A0A251TS17</accession>
<gene>
    <name evidence="1" type="ORF">HannXRQ_Chr10g0319801</name>
</gene>
<organism evidence="1 2">
    <name type="scientific">Helianthus annuus</name>
    <name type="common">Common sunflower</name>
    <dbReference type="NCBI Taxonomy" id="4232"/>
    <lineage>
        <taxon>Eukaryota</taxon>
        <taxon>Viridiplantae</taxon>
        <taxon>Streptophyta</taxon>
        <taxon>Embryophyta</taxon>
        <taxon>Tracheophyta</taxon>
        <taxon>Spermatophyta</taxon>
        <taxon>Magnoliopsida</taxon>
        <taxon>eudicotyledons</taxon>
        <taxon>Gunneridae</taxon>
        <taxon>Pentapetalae</taxon>
        <taxon>asterids</taxon>
        <taxon>campanulids</taxon>
        <taxon>Asterales</taxon>
        <taxon>Asteraceae</taxon>
        <taxon>Asteroideae</taxon>
        <taxon>Heliantheae alliance</taxon>
        <taxon>Heliantheae</taxon>
        <taxon>Helianthus</taxon>
    </lineage>
</organism>
<sequence length="111" mass="12583">MNLFDLQDYTYVKLDRLDELEITKFGNMKPGMGFLKLILAKSCMLKKVRVCSDMKKLTGKASCRICHQNFSVTVTGVSPYCASSTPAGACLHKEEYEFRKYVSSRLVFGHN</sequence>
<reference evidence="2" key="1">
    <citation type="journal article" date="2017" name="Nature">
        <title>The sunflower genome provides insights into oil metabolism, flowering and Asterid evolution.</title>
        <authorList>
            <person name="Badouin H."/>
            <person name="Gouzy J."/>
            <person name="Grassa C.J."/>
            <person name="Murat F."/>
            <person name="Staton S.E."/>
            <person name="Cottret L."/>
            <person name="Lelandais-Briere C."/>
            <person name="Owens G.L."/>
            <person name="Carrere S."/>
            <person name="Mayjonade B."/>
            <person name="Legrand L."/>
            <person name="Gill N."/>
            <person name="Kane N.C."/>
            <person name="Bowers J.E."/>
            <person name="Hubner S."/>
            <person name="Bellec A."/>
            <person name="Berard A."/>
            <person name="Berges H."/>
            <person name="Blanchet N."/>
            <person name="Boniface M.C."/>
            <person name="Brunel D."/>
            <person name="Catrice O."/>
            <person name="Chaidir N."/>
            <person name="Claudel C."/>
            <person name="Donnadieu C."/>
            <person name="Faraut T."/>
            <person name="Fievet G."/>
            <person name="Helmstetter N."/>
            <person name="King M."/>
            <person name="Knapp S.J."/>
            <person name="Lai Z."/>
            <person name="Le Paslier M.C."/>
            <person name="Lippi Y."/>
            <person name="Lorenzon L."/>
            <person name="Mandel J.R."/>
            <person name="Marage G."/>
            <person name="Marchand G."/>
            <person name="Marquand E."/>
            <person name="Bret-Mestries E."/>
            <person name="Morien E."/>
            <person name="Nambeesan S."/>
            <person name="Nguyen T."/>
            <person name="Pegot-Espagnet P."/>
            <person name="Pouilly N."/>
            <person name="Raftis F."/>
            <person name="Sallet E."/>
            <person name="Schiex T."/>
            <person name="Thomas J."/>
            <person name="Vandecasteele C."/>
            <person name="Vares D."/>
            <person name="Vear F."/>
            <person name="Vautrin S."/>
            <person name="Crespi M."/>
            <person name="Mangin B."/>
            <person name="Burke J.M."/>
            <person name="Salse J."/>
            <person name="Munos S."/>
            <person name="Vincourt P."/>
            <person name="Rieseberg L.H."/>
            <person name="Langlade N.B."/>
        </authorList>
    </citation>
    <scope>NUCLEOTIDE SEQUENCE [LARGE SCALE GENOMIC DNA]</scope>
    <source>
        <strain evidence="2">cv. SF193</strain>
    </source>
</reference>
<proteinExistence type="predicted"/>